<accession>A0ABN3NNT2</accession>
<evidence type="ECO:0000256" key="2">
    <source>
        <dbReference type="ARBA" id="ARBA00022598"/>
    </source>
</evidence>
<evidence type="ECO:0000259" key="8">
    <source>
        <dbReference type="Pfam" id="PF01656"/>
    </source>
</evidence>
<dbReference type="PANTHER" id="PTHR43873">
    <property type="entry name" value="COBYRINATE A,C-DIAMIDE SYNTHASE"/>
    <property type="match status" value="1"/>
</dbReference>
<dbReference type="NCBIfam" id="NF002204">
    <property type="entry name" value="PRK01077.1"/>
    <property type="match status" value="1"/>
</dbReference>
<evidence type="ECO:0000256" key="3">
    <source>
        <dbReference type="ARBA" id="ARBA00022741"/>
    </source>
</evidence>
<comment type="function">
    <text evidence="7">Catalyzes the ATP-dependent amidation of the two carboxylate groups at positions a and c of hydrogenobyrinate, using either L-glutamine or ammonia as the nitrogen source.</text>
</comment>
<comment type="similarity">
    <text evidence="7">Belongs to the CobB/CbiA family.</text>
</comment>
<dbReference type="EMBL" id="BAAARY010000013">
    <property type="protein sequence ID" value="GAA2527634.1"/>
    <property type="molecule type" value="Genomic_DNA"/>
</dbReference>
<dbReference type="PROSITE" id="PS51274">
    <property type="entry name" value="GATASE_COBBQ"/>
    <property type="match status" value="1"/>
</dbReference>
<dbReference type="CDD" id="cd05388">
    <property type="entry name" value="CobB_N"/>
    <property type="match status" value="1"/>
</dbReference>
<protein>
    <recommendedName>
        <fullName evidence="7">Hydrogenobyrinate a,c-diamide synthase</fullName>
        <ecNumber evidence="7">6.3.5.9</ecNumber>
    </recommendedName>
    <alternativeName>
        <fullName evidence="7">Hydrogenobyrinic acid a,c-diamide synthase</fullName>
    </alternativeName>
</protein>
<organism evidence="10 11">
    <name type="scientific">Pilimelia columellifera subsp. columellifera</name>
    <dbReference type="NCBI Taxonomy" id="706583"/>
    <lineage>
        <taxon>Bacteria</taxon>
        <taxon>Bacillati</taxon>
        <taxon>Actinomycetota</taxon>
        <taxon>Actinomycetes</taxon>
        <taxon>Micromonosporales</taxon>
        <taxon>Micromonosporaceae</taxon>
        <taxon>Pilimelia</taxon>
    </lineage>
</organism>
<dbReference type="CDD" id="cd03130">
    <property type="entry name" value="GATase1_CobB"/>
    <property type="match status" value="1"/>
</dbReference>
<keyword evidence="3 7" id="KW-0547">Nucleotide-binding</keyword>
<comment type="miscellaneous">
    <text evidence="7">The a and c carboxylates of hydrogenobyrinate are activated for nucleophilic attack via formation of a phosphorylated intermediate by ATP. CobB catalyzes first the amidation of the c-carboxylate, and then that of the a-carboxylate.</text>
</comment>
<name>A0ABN3NNT2_9ACTN</name>
<evidence type="ECO:0000256" key="5">
    <source>
        <dbReference type="ARBA" id="ARBA00022842"/>
    </source>
</evidence>
<dbReference type="Gene3D" id="3.40.50.300">
    <property type="entry name" value="P-loop containing nucleotide triphosphate hydrolases"/>
    <property type="match status" value="1"/>
</dbReference>
<evidence type="ECO:0000259" key="9">
    <source>
        <dbReference type="Pfam" id="PF07685"/>
    </source>
</evidence>
<dbReference type="InterPro" id="IPR004484">
    <property type="entry name" value="CbiA/CobB_synth"/>
</dbReference>
<dbReference type="HAMAP" id="MF_00027">
    <property type="entry name" value="CobB_CbiA"/>
    <property type="match status" value="1"/>
</dbReference>
<evidence type="ECO:0000256" key="7">
    <source>
        <dbReference type="HAMAP-Rule" id="MF_00027"/>
    </source>
</evidence>
<dbReference type="Proteomes" id="UP001499978">
    <property type="component" value="Unassembled WGS sequence"/>
</dbReference>
<dbReference type="Gene3D" id="3.40.50.880">
    <property type="match status" value="1"/>
</dbReference>
<dbReference type="Pfam" id="PF07685">
    <property type="entry name" value="GATase_3"/>
    <property type="match status" value="1"/>
</dbReference>
<gene>
    <name evidence="7" type="primary">cobB</name>
    <name evidence="10" type="ORF">GCM10010201_28120</name>
</gene>
<evidence type="ECO:0000256" key="1">
    <source>
        <dbReference type="ARBA" id="ARBA00001946"/>
    </source>
</evidence>
<dbReference type="PANTHER" id="PTHR43873:SF1">
    <property type="entry name" value="COBYRINATE A,C-DIAMIDE SYNTHASE"/>
    <property type="match status" value="1"/>
</dbReference>
<dbReference type="SUPFAM" id="SSF52540">
    <property type="entry name" value="P-loop containing nucleoside triphosphate hydrolases"/>
    <property type="match status" value="1"/>
</dbReference>
<keyword evidence="2 7" id="KW-0436">Ligase</keyword>
<comment type="catalytic activity">
    <reaction evidence="7">
        <text>hydrogenobyrinate + 2 L-glutamine + 2 ATP + 2 H2O = hydrogenobyrinate a,c-diamide + 2 L-glutamate + 2 ADP + 2 phosphate + 2 H(+)</text>
        <dbReference type="Rhea" id="RHEA:12544"/>
        <dbReference type="ChEBI" id="CHEBI:15377"/>
        <dbReference type="ChEBI" id="CHEBI:15378"/>
        <dbReference type="ChEBI" id="CHEBI:29985"/>
        <dbReference type="ChEBI" id="CHEBI:30616"/>
        <dbReference type="ChEBI" id="CHEBI:43474"/>
        <dbReference type="ChEBI" id="CHEBI:58359"/>
        <dbReference type="ChEBI" id="CHEBI:77873"/>
        <dbReference type="ChEBI" id="CHEBI:77874"/>
        <dbReference type="ChEBI" id="CHEBI:456216"/>
        <dbReference type="EC" id="6.3.5.9"/>
    </reaction>
</comment>
<dbReference type="EC" id="6.3.5.9" evidence="7"/>
<dbReference type="NCBIfam" id="TIGR00379">
    <property type="entry name" value="cobB"/>
    <property type="match status" value="1"/>
</dbReference>
<dbReference type="InterPro" id="IPR027417">
    <property type="entry name" value="P-loop_NTPase"/>
</dbReference>
<keyword evidence="4 7" id="KW-0067">ATP-binding</keyword>
<dbReference type="Pfam" id="PF01656">
    <property type="entry name" value="CbiA"/>
    <property type="match status" value="1"/>
</dbReference>
<dbReference type="RefSeq" id="WP_344173126.1">
    <property type="nucleotide sequence ID" value="NZ_BAAARY010000013.1"/>
</dbReference>
<dbReference type="InterPro" id="IPR011698">
    <property type="entry name" value="GATase_3"/>
</dbReference>
<dbReference type="SUPFAM" id="SSF52317">
    <property type="entry name" value="Class I glutamine amidotransferase-like"/>
    <property type="match status" value="1"/>
</dbReference>
<reference evidence="10 11" key="1">
    <citation type="journal article" date="2019" name="Int. J. Syst. Evol. Microbiol.">
        <title>The Global Catalogue of Microorganisms (GCM) 10K type strain sequencing project: providing services to taxonomists for standard genome sequencing and annotation.</title>
        <authorList>
            <consortium name="The Broad Institute Genomics Platform"/>
            <consortium name="The Broad Institute Genome Sequencing Center for Infectious Disease"/>
            <person name="Wu L."/>
            <person name="Ma J."/>
        </authorList>
    </citation>
    <scope>NUCLEOTIDE SEQUENCE [LARGE SCALE GENOMIC DNA]</scope>
    <source>
        <strain evidence="10 11">JCM 3367</strain>
    </source>
</reference>
<keyword evidence="6 7" id="KW-0315">Glutamine amidotransferase</keyword>
<evidence type="ECO:0000313" key="10">
    <source>
        <dbReference type="EMBL" id="GAA2527634.1"/>
    </source>
</evidence>
<sequence length="459" mass="46329">MVTDAGTLRVPRVVIAAPASGHGKTTVATGLLAAFAARGTVVAPFKVGPDYIDPGYHALAAGRPGRNLDPVMVGEDLVAPLFAHGATGADLAVVEGVMGLYDGRVGAGELGSTAQVAALLRAPIVLVVDAAAQGRSVAALVHGFRSFGQVHIGGVILNRVGSNRHESLLREACEEIGAPVLGVLRRHEAVAAPSRHLGLVPAVERRAEATASVRALATLVAESVDLDAVAALAATAGPLSTGRWTPGGPVTDRRPVVAVAGGPAFSFGYAETPELLAAAGAQVVTVDPLRDAALPDGARALVVGGGFPEVYAAELSANAPLRAAVARLAAAGAPVAAECAGLLWLCRSLDGAPMCGVLDADAAMTPRLTLGYRDAVALADSVLAPAGARVTGHEFHRTAVTPRAGAGMPGQAGAPAWAWRDGAPEGFVVGGVHASYLHLHWAGQPELARRLVAACARQP</sequence>
<feature type="active site" description="Nucleophile" evidence="7">
    <location>
        <position position="339"/>
    </location>
</feature>
<keyword evidence="7" id="KW-0169">Cobalamin biosynthesis</keyword>
<proteinExistence type="inferred from homology"/>
<evidence type="ECO:0000256" key="4">
    <source>
        <dbReference type="ARBA" id="ARBA00022840"/>
    </source>
</evidence>
<dbReference type="InterPro" id="IPR002586">
    <property type="entry name" value="CobQ/CobB/MinD/ParA_Nub-bd_dom"/>
</dbReference>
<feature type="domain" description="CobB/CobQ-like glutamine amidotransferase" evidence="9">
    <location>
        <begin position="257"/>
        <end position="443"/>
    </location>
</feature>
<evidence type="ECO:0000313" key="11">
    <source>
        <dbReference type="Proteomes" id="UP001499978"/>
    </source>
</evidence>
<keyword evidence="5 7" id="KW-0460">Magnesium</keyword>
<comment type="caution">
    <text evidence="10">The sequence shown here is derived from an EMBL/GenBank/DDBJ whole genome shotgun (WGS) entry which is preliminary data.</text>
</comment>
<keyword evidence="11" id="KW-1185">Reference proteome</keyword>
<feature type="site" description="Increases nucleophilicity of active site Cys" evidence="7">
    <location>
        <position position="438"/>
    </location>
</feature>
<comment type="pathway">
    <text evidence="7">Cofactor biosynthesis; adenosylcobalamin biosynthesis; cob(II)yrinate a,c-diamide from precorrin-2 (aerobic route): step 9/10.</text>
</comment>
<evidence type="ECO:0000256" key="6">
    <source>
        <dbReference type="ARBA" id="ARBA00022962"/>
    </source>
</evidence>
<comment type="domain">
    <text evidence="7">Comprises of two domains. The C-terminal domain contains the binding site for glutamine and catalyzes the hydrolysis of this substrate to glutamate and ammonia. The N-terminal domain is anticipated to bind ATP and hydrogenobyrinate and catalyzes the ultimate synthesis of the diamide product. The ammonia produced via the glutaminase domain is probably translocated to the adjacent domain via a molecular tunnel, where it reacts with an activated intermediate.</text>
</comment>
<comment type="cofactor">
    <cofactor evidence="1 7">
        <name>Mg(2+)</name>
        <dbReference type="ChEBI" id="CHEBI:18420"/>
    </cofactor>
</comment>
<dbReference type="InterPro" id="IPR029062">
    <property type="entry name" value="Class_I_gatase-like"/>
</dbReference>
<feature type="domain" description="CobQ/CobB/MinD/ParA nucleotide binding" evidence="8">
    <location>
        <begin position="13"/>
        <end position="197"/>
    </location>
</feature>